<organism evidence="1 2">
    <name type="scientific">Vitis vinifera</name>
    <name type="common">Grape</name>
    <dbReference type="NCBI Taxonomy" id="29760"/>
    <lineage>
        <taxon>Eukaryota</taxon>
        <taxon>Viridiplantae</taxon>
        <taxon>Streptophyta</taxon>
        <taxon>Embryophyta</taxon>
        <taxon>Tracheophyta</taxon>
        <taxon>Spermatophyta</taxon>
        <taxon>Magnoliopsida</taxon>
        <taxon>eudicotyledons</taxon>
        <taxon>Gunneridae</taxon>
        <taxon>Pentapetalae</taxon>
        <taxon>rosids</taxon>
        <taxon>Vitales</taxon>
        <taxon>Vitaceae</taxon>
        <taxon>Viteae</taxon>
        <taxon>Vitis</taxon>
    </lineage>
</organism>
<sequence>MAPPFFPVLLQASFISVKGRFSWVLVANAEAC</sequence>
<dbReference type="PaxDb" id="29760-VIT_00s0186g00070.t01"/>
<dbReference type="InParanoid" id="F6I6Z0"/>
<dbReference type="AlphaFoldDB" id="F6I6Z0"/>
<dbReference type="HOGENOM" id="CLU_3393199_0_0_1"/>
<keyword evidence="2" id="KW-1185">Reference proteome</keyword>
<name>F6I6Z0_VITVI</name>
<reference evidence="2" key="1">
    <citation type="journal article" date="2007" name="Nature">
        <title>The grapevine genome sequence suggests ancestral hexaploidization in major angiosperm phyla.</title>
        <authorList>
            <consortium name="The French-Italian Public Consortium for Grapevine Genome Characterization."/>
            <person name="Jaillon O."/>
            <person name="Aury J.-M."/>
            <person name="Noel B."/>
            <person name="Policriti A."/>
            <person name="Clepet C."/>
            <person name="Casagrande A."/>
            <person name="Choisne N."/>
            <person name="Aubourg S."/>
            <person name="Vitulo N."/>
            <person name="Jubin C."/>
            <person name="Vezzi A."/>
            <person name="Legeai F."/>
            <person name="Hugueney P."/>
            <person name="Dasilva C."/>
            <person name="Horner D."/>
            <person name="Mica E."/>
            <person name="Jublot D."/>
            <person name="Poulain J."/>
            <person name="Bruyere C."/>
            <person name="Billault A."/>
            <person name="Segurens B."/>
            <person name="Gouyvenoux M."/>
            <person name="Ugarte E."/>
            <person name="Cattonaro F."/>
            <person name="Anthouard V."/>
            <person name="Vico V."/>
            <person name="Del Fabbro C."/>
            <person name="Alaux M."/>
            <person name="Di Gaspero G."/>
            <person name="Dumas V."/>
            <person name="Felice N."/>
            <person name="Paillard S."/>
            <person name="Juman I."/>
            <person name="Moroldo M."/>
            <person name="Scalabrin S."/>
            <person name="Canaguier A."/>
            <person name="Le Clainche I."/>
            <person name="Malacrida G."/>
            <person name="Durand E."/>
            <person name="Pesole G."/>
            <person name="Laucou V."/>
            <person name="Chatelet P."/>
            <person name="Merdinoglu D."/>
            <person name="Delledonne M."/>
            <person name="Pezzotti M."/>
            <person name="Lecharny A."/>
            <person name="Scarpelli C."/>
            <person name="Artiguenave F."/>
            <person name="Pe M.E."/>
            <person name="Valle G."/>
            <person name="Morgante M."/>
            <person name="Caboche M."/>
            <person name="Adam-Blondon A.-F."/>
            <person name="Weissenbach J."/>
            <person name="Quetier F."/>
            <person name="Wincker P."/>
        </authorList>
    </citation>
    <scope>NUCLEOTIDE SEQUENCE [LARGE SCALE GENOMIC DNA]</scope>
    <source>
        <strain evidence="2">cv. Pinot noir / PN40024</strain>
    </source>
</reference>
<evidence type="ECO:0000313" key="2">
    <source>
        <dbReference type="Proteomes" id="UP000009183"/>
    </source>
</evidence>
<proteinExistence type="predicted"/>
<accession>F6I6Z0</accession>
<evidence type="ECO:0000313" key="1">
    <source>
        <dbReference type="EMBL" id="CCB62708.1"/>
    </source>
</evidence>
<dbReference type="Proteomes" id="UP000009183">
    <property type="component" value="Unassembled WGS sequence, unordered"/>
</dbReference>
<gene>
    <name evidence="1" type="ORF">VIT_00s0186g00070</name>
</gene>
<protein>
    <submittedName>
        <fullName evidence="1">Uncharacterized protein</fullName>
    </submittedName>
</protein>
<dbReference type="EMBL" id="FN596760">
    <property type="protein sequence ID" value="CCB62708.1"/>
    <property type="molecule type" value="Genomic_DNA"/>
</dbReference>